<reference evidence="2" key="1">
    <citation type="journal article" date="2022" name="Mol. Ecol. Resour.">
        <title>The genomes of chicory, endive, great burdock and yacon provide insights into Asteraceae palaeo-polyploidization history and plant inulin production.</title>
        <authorList>
            <person name="Fan W."/>
            <person name="Wang S."/>
            <person name="Wang H."/>
            <person name="Wang A."/>
            <person name="Jiang F."/>
            <person name="Liu H."/>
            <person name="Zhao H."/>
            <person name="Xu D."/>
            <person name="Zhang Y."/>
        </authorList>
    </citation>
    <scope>NUCLEOTIDE SEQUENCE [LARGE SCALE GENOMIC DNA]</scope>
    <source>
        <strain evidence="2">cv. Yunnan</strain>
    </source>
</reference>
<evidence type="ECO:0000313" key="1">
    <source>
        <dbReference type="EMBL" id="KAI3696526.1"/>
    </source>
</evidence>
<comment type="caution">
    <text evidence="1">The sequence shown here is derived from an EMBL/GenBank/DDBJ whole genome shotgun (WGS) entry which is preliminary data.</text>
</comment>
<organism evidence="1 2">
    <name type="scientific">Smallanthus sonchifolius</name>
    <dbReference type="NCBI Taxonomy" id="185202"/>
    <lineage>
        <taxon>Eukaryota</taxon>
        <taxon>Viridiplantae</taxon>
        <taxon>Streptophyta</taxon>
        <taxon>Embryophyta</taxon>
        <taxon>Tracheophyta</taxon>
        <taxon>Spermatophyta</taxon>
        <taxon>Magnoliopsida</taxon>
        <taxon>eudicotyledons</taxon>
        <taxon>Gunneridae</taxon>
        <taxon>Pentapetalae</taxon>
        <taxon>asterids</taxon>
        <taxon>campanulids</taxon>
        <taxon>Asterales</taxon>
        <taxon>Asteraceae</taxon>
        <taxon>Asteroideae</taxon>
        <taxon>Heliantheae alliance</taxon>
        <taxon>Millerieae</taxon>
        <taxon>Smallanthus</taxon>
    </lineage>
</organism>
<protein>
    <submittedName>
        <fullName evidence="1">Uncharacterized protein</fullName>
    </submittedName>
</protein>
<sequence length="224" mass="25753">MKSLLSRTSVRFSSCGITNLPTIRRFDRYGLKLDLRYEILLLVSIKVTPCPKNQRLSRGLKNALYSIRAVDLTEELFGTLVLKHPDVSVDEPERIYHQVLGLQTGEIQDNLGQEPLREARLHADSRTMEGEESEYNQVLVRYKRRSSRLVKLEVKINNQLRFEANRIHPSIQLSIVYAHPLLSMLQVIFRNACDFISFTAKGTSDAIFIAITHFEMSISYLIKS</sequence>
<evidence type="ECO:0000313" key="2">
    <source>
        <dbReference type="Proteomes" id="UP001056120"/>
    </source>
</evidence>
<dbReference type="EMBL" id="CM042043">
    <property type="protein sequence ID" value="KAI3696526.1"/>
    <property type="molecule type" value="Genomic_DNA"/>
</dbReference>
<reference evidence="1 2" key="2">
    <citation type="journal article" date="2022" name="Mol. Ecol. Resour.">
        <title>The genomes of chicory, endive, great burdock and yacon provide insights into Asteraceae paleo-polyploidization history and plant inulin production.</title>
        <authorList>
            <person name="Fan W."/>
            <person name="Wang S."/>
            <person name="Wang H."/>
            <person name="Wang A."/>
            <person name="Jiang F."/>
            <person name="Liu H."/>
            <person name="Zhao H."/>
            <person name="Xu D."/>
            <person name="Zhang Y."/>
        </authorList>
    </citation>
    <scope>NUCLEOTIDE SEQUENCE [LARGE SCALE GENOMIC DNA]</scope>
    <source>
        <strain evidence="2">cv. Yunnan</strain>
        <tissue evidence="1">Leaves</tissue>
    </source>
</reference>
<keyword evidence="2" id="KW-1185">Reference proteome</keyword>
<proteinExistence type="predicted"/>
<dbReference type="Proteomes" id="UP001056120">
    <property type="component" value="Linkage Group LG26"/>
</dbReference>
<gene>
    <name evidence="1" type="ORF">L1987_79544</name>
</gene>
<name>A0ACB8ZGB0_9ASTR</name>
<accession>A0ACB8ZGB0</accession>